<feature type="region of interest" description="Disordered" evidence="2">
    <location>
        <begin position="88"/>
        <end position="114"/>
    </location>
</feature>
<evidence type="ECO:0000313" key="5">
    <source>
        <dbReference type="EMBL" id="TRY87321.1"/>
    </source>
</evidence>
<feature type="domain" description="Chemokine interleukin-8-like" evidence="4">
    <location>
        <begin position="29"/>
        <end position="93"/>
    </location>
</feature>
<dbReference type="GO" id="GO:0006955">
    <property type="term" value="P:immune response"/>
    <property type="evidence" value="ECO:0007669"/>
    <property type="project" value="InterPro"/>
</dbReference>
<dbReference type="GO" id="GO:0008009">
    <property type="term" value="F:chemokine activity"/>
    <property type="evidence" value="ECO:0007669"/>
    <property type="project" value="InterPro"/>
</dbReference>
<dbReference type="InterPro" id="IPR001811">
    <property type="entry name" value="Chemokine_IL8-like_dom"/>
</dbReference>
<dbReference type="EMBL" id="SRMA01026139">
    <property type="protein sequence ID" value="TRY87321.1"/>
    <property type="molecule type" value="Genomic_DNA"/>
</dbReference>
<dbReference type="AlphaFoldDB" id="A0A553QBK8"/>
<dbReference type="GO" id="GO:0005615">
    <property type="term" value="C:extracellular space"/>
    <property type="evidence" value="ECO:0007669"/>
    <property type="project" value="UniProtKB-KW"/>
</dbReference>
<evidence type="ECO:0000256" key="3">
    <source>
        <dbReference type="SAM" id="SignalP"/>
    </source>
</evidence>
<dbReference type="STRING" id="623744.A0A553QBK8"/>
<name>A0A553QBK8_9TELE</name>
<evidence type="ECO:0000259" key="4">
    <source>
        <dbReference type="SMART" id="SM00199"/>
    </source>
</evidence>
<dbReference type="SMART" id="SM00199">
    <property type="entry name" value="SCY"/>
    <property type="match status" value="1"/>
</dbReference>
<feature type="chain" id="PRO_5021711994" description="Chemokine interleukin-8-like domain-containing protein" evidence="3">
    <location>
        <begin position="22"/>
        <end position="114"/>
    </location>
</feature>
<proteinExistence type="predicted"/>
<organism evidence="5 6">
    <name type="scientific">Danionella cerebrum</name>
    <dbReference type="NCBI Taxonomy" id="2873325"/>
    <lineage>
        <taxon>Eukaryota</taxon>
        <taxon>Metazoa</taxon>
        <taxon>Chordata</taxon>
        <taxon>Craniata</taxon>
        <taxon>Vertebrata</taxon>
        <taxon>Euteleostomi</taxon>
        <taxon>Actinopterygii</taxon>
        <taxon>Neopterygii</taxon>
        <taxon>Teleostei</taxon>
        <taxon>Ostariophysi</taxon>
        <taxon>Cypriniformes</taxon>
        <taxon>Danionidae</taxon>
        <taxon>Danioninae</taxon>
        <taxon>Danionella</taxon>
    </lineage>
</organism>
<dbReference type="InterPro" id="IPR036048">
    <property type="entry name" value="Interleukin_8-like_sf"/>
</dbReference>
<dbReference type="PANTHER" id="PTHR12015">
    <property type="entry name" value="SMALL INDUCIBLE CYTOKINE A"/>
    <property type="match status" value="1"/>
</dbReference>
<dbReference type="InterPro" id="IPR039809">
    <property type="entry name" value="Chemokine_b/g/d"/>
</dbReference>
<dbReference type="OrthoDB" id="8872899at2759"/>
<gene>
    <name evidence="5" type="ORF">DNTS_034017</name>
</gene>
<keyword evidence="1" id="KW-0202">Cytokine</keyword>
<dbReference type="SUPFAM" id="SSF54117">
    <property type="entry name" value="Interleukin 8-like chemokines"/>
    <property type="match status" value="1"/>
</dbReference>
<dbReference type="Proteomes" id="UP000316079">
    <property type="component" value="Unassembled WGS sequence"/>
</dbReference>
<dbReference type="Gene3D" id="2.40.50.40">
    <property type="match status" value="1"/>
</dbReference>
<protein>
    <recommendedName>
        <fullName evidence="4">Chemokine interleukin-8-like domain-containing protein</fullName>
    </recommendedName>
</protein>
<accession>A0A553QBK8</accession>
<dbReference type="Pfam" id="PF00048">
    <property type="entry name" value="IL8"/>
    <property type="match status" value="1"/>
</dbReference>
<evidence type="ECO:0000256" key="1">
    <source>
        <dbReference type="ARBA" id="ARBA00022514"/>
    </source>
</evidence>
<keyword evidence="6" id="KW-1185">Reference proteome</keyword>
<evidence type="ECO:0000256" key="2">
    <source>
        <dbReference type="SAM" id="MobiDB-lite"/>
    </source>
</evidence>
<evidence type="ECO:0000313" key="6">
    <source>
        <dbReference type="Proteomes" id="UP000316079"/>
    </source>
</evidence>
<feature type="compositionally biased region" description="Basic residues" evidence="2">
    <location>
        <begin position="100"/>
        <end position="114"/>
    </location>
</feature>
<keyword evidence="3" id="KW-0732">Signal</keyword>
<comment type="caution">
    <text evidence="5">The sequence shown here is derived from an EMBL/GenBank/DDBJ whole genome shotgun (WGS) entry which is preliminary data.</text>
</comment>
<feature type="signal peptide" evidence="3">
    <location>
        <begin position="1"/>
        <end position="21"/>
    </location>
</feature>
<sequence>MDRRVLTLFCILLCVLTLTQSTGQRGSAFQRCFCLDRLVKGVNPKLVIEVKYIPPSPSCSKKEIIIRQKRKGQVKSVCLDPNTEQGRRIQKGKGLQNKQQKFRGQKGKNVKSGH</sequence>
<reference evidence="5 6" key="1">
    <citation type="journal article" date="2019" name="Sci. Data">
        <title>Hybrid genome assembly and annotation of Danionella translucida.</title>
        <authorList>
            <person name="Kadobianskyi M."/>
            <person name="Schulze L."/>
            <person name="Schuelke M."/>
            <person name="Judkewitz B."/>
        </authorList>
    </citation>
    <scope>NUCLEOTIDE SEQUENCE [LARGE SCALE GENOMIC DNA]</scope>
    <source>
        <strain evidence="5 6">Bolton</strain>
    </source>
</reference>